<comment type="caution">
    <text evidence="1">The sequence shown here is derived from an EMBL/GenBank/DDBJ whole genome shotgun (WGS) entry which is preliminary data.</text>
</comment>
<dbReference type="Proteomes" id="UP000324222">
    <property type="component" value="Unassembled WGS sequence"/>
</dbReference>
<gene>
    <name evidence="1" type="ORF">E2C01_077695</name>
</gene>
<sequence>MAVKNQAVELLLAKKATKTYLEKLQTLSDQLASMKHCLQKVGQQVK</sequence>
<accession>A0A5B7IN00</accession>
<organism evidence="1 2">
    <name type="scientific">Portunus trituberculatus</name>
    <name type="common">Swimming crab</name>
    <name type="synonym">Neptunus trituberculatus</name>
    <dbReference type="NCBI Taxonomy" id="210409"/>
    <lineage>
        <taxon>Eukaryota</taxon>
        <taxon>Metazoa</taxon>
        <taxon>Ecdysozoa</taxon>
        <taxon>Arthropoda</taxon>
        <taxon>Crustacea</taxon>
        <taxon>Multicrustacea</taxon>
        <taxon>Malacostraca</taxon>
        <taxon>Eumalacostraca</taxon>
        <taxon>Eucarida</taxon>
        <taxon>Decapoda</taxon>
        <taxon>Pleocyemata</taxon>
        <taxon>Brachyura</taxon>
        <taxon>Eubrachyura</taxon>
        <taxon>Portunoidea</taxon>
        <taxon>Portunidae</taxon>
        <taxon>Portuninae</taxon>
        <taxon>Portunus</taxon>
    </lineage>
</organism>
<keyword evidence="2" id="KW-1185">Reference proteome</keyword>
<name>A0A5B7IN00_PORTR</name>
<dbReference type="EMBL" id="VSRR010061267">
    <property type="protein sequence ID" value="MPC83006.1"/>
    <property type="molecule type" value="Genomic_DNA"/>
</dbReference>
<evidence type="ECO:0000313" key="2">
    <source>
        <dbReference type="Proteomes" id="UP000324222"/>
    </source>
</evidence>
<dbReference type="AlphaFoldDB" id="A0A5B7IN00"/>
<proteinExistence type="predicted"/>
<reference evidence="1 2" key="1">
    <citation type="submission" date="2019-05" db="EMBL/GenBank/DDBJ databases">
        <title>Another draft genome of Portunus trituberculatus and its Hox gene families provides insights of decapod evolution.</title>
        <authorList>
            <person name="Jeong J.-H."/>
            <person name="Song I."/>
            <person name="Kim S."/>
            <person name="Choi T."/>
            <person name="Kim D."/>
            <person name="Ryu S."/>
            <person name="Kim W."/>
        </authorList>
    </citation>
    <scope>NUCLEOTIDE SEQUENCE [LARGE SCALE GENOMIC DNA]</scope>
    <source>
        <tissue evidence="1">Muscle</tissue>
    </source>
</reference>
<protein>
    <submittedName>
        <fullName evidence="1">Uncharacterized protein</fullName>
    </submittedName>
</protein>
<evidence type="ECO:0000313" key="1">
    <source>
        <dbReference type="EMBL" id="MPC83006.1"/>
    </source>
</evidence>